<sequence>MKFNFKNFGYVDEGALELGDLTLICGPNNVGKTYVNYAISTTESC</sequence>
<gene>
    <name evidence="1" type="ORF">MTBBW1_410070</name>
</gene>
<keyword evidence="2" id="KW-1185">Reference proteome</keyword>
<dbReference type="EMBL" id="FWEV01000283">
    <property type="protein sequence ID" value="SLM31715.1"/>
    <property type="molecule type" value="Genomic_DNA"/>
</dbReference>
<dbReference type="STRING" id="1246637.MTBBW1_410070"/>
<proteinExistence type="predicted"/>
<reference evidence="1 2" key="1">
    <citation type="submission" date="2017-03" db="EMBL/GenBank/DDBJ databases">
        <authorList>
            <person name="Afonso C.L."/>
            <person name="Miller P.J."/>
            <person name="Scott M.A."/>
            <person name="Spackman E."/>
            <person name="Goraichik I."/>
            <person name="Dimitrov K.M."/>
            <person name="Suarez D.L."/>
            <person name="Swayne D.E."/>
        </authorList>
    </citation>
    <scope>NUCLEOTIDE SEQUENCE [LARGE SCALE GENOMIC DNA]</scope>
    <source>
        <strain evidence="1">PRJEB14757</strain>
    </source>
</reference>
<dbReference type="Proteomes" id="UP000191931">
    <property type="component" value="Unassembled WGS sequence"/>
</dbReference>
<protein>
    <submittedName>
        <fullName evidence="1">Uncharacterized protein</fullName>
    </submittedName>
</protein>
<accession>A0A1W1HH23</accession>
<name>A0A1W1HH23_9BACT</name>
<dbReference type="RefSeq" id="WP_186441112.1">
    <property type="nucleotide sequence ID" value="NZ_LT828541.1"/>
</dbReference>
<organism evidence="1 2">
    <name type="scientific">Desulfamplus magnetovallimortis</name>
    <dbReference type="NCBI Taxonomy" id="1246637"/>
    <lineage>
        <taxon>Bacteria</taxon>
        <taxon>Pseudomonadati</taxon>
        <taxon>Thermodesulfobacteriota</taxon>
        <taxon>Desulfobacteria</taxon>
        <taxon>Desulfobacterales</taxon>
        <taxon>Desulfobacteraceae</taxon>
        <taxon>Desulfamplus</taxon>
    </lineage>
</organism>
<dbReference type="AlphaFoldDB" id="A0A1W1HH23"/>
<evidence type="ECO:0000313" key="1">
    <source>
        <dbReference type="EMBL" id="SLM31715.1"/>
    </source>
</evidence>
<evidence type="ECO:0000313" key="2">
    <source>
        <dbReference type="Proteomes" id="UP000191931"/>
    </source>
</evidence>